<evidence type="ECO:0000313" key="10">
    <source>
        <dbReference type="Proteomes" id="UP000199340"/>
    </source>
</evidence>
<evidence type="ECO:0000313" key="9">
    <source>
        <dbReference type="EMBL" id="SDI32826.1"/>
    </source>
</evidence>
<evidence type="ECO:0000256" key="8">
    <source>
        <dbReference type="RuleBase" id="RU363041"/>
    </source>
</evidence>
<reference evidence="9 10" key="1">
    <citation type="submission" date="2016-10" db="EMBL/GenBank/DDBJ databases">
        <authorList>
            <person name="de Groot N.N."/>
        </authorList>
    </citation>
    <scope>NUCLEOTIDE SEQUENCE [LARGE SCALE GENOMIC DNA]</scope>
    <source>
        <strain evidence="9 10">DSM 28010</strain>
    </source>
</reference>
<evidence type="ECO:0000256" key="3">
    <source>
        <dbReference type="ARBA" id="ARBA00022448"/>
    </source>
</evidence>
<feature type="transmembrane region" description="Helical" evidence="8">
    <location>
        <begin position="103"/>
        <end position="121"/>
    </location>
</feature>
<evidence type="ECO:0000256" key="1">
    <source>
        <dbReference type="ARBA" id="ARBA00004651"/>
    </source>
</evidence>
<feature type="transmembrane region" description="Helical" evidence="8">
    <location>
        <begin position="133"/>
        <end position="161"/>
    </location>
</feature>
<keyword evidence="5 8" id="KW-0812">Transmembrane</keyword>
<organism evidence="9 10">
    <name type="scientific">Lutimaribacter saemankumensis</name>
    <dbReference type="NCBI Taxonomy" id="490829"/>
    <lineage>
        <taxon>Bacteria</taxon>
        <taxon>Pseudomonadati</taxon>
        <taxon>Pseudomonadota</taxon>
        <taxon>Alphaproteobacteria</taxon>
        <taxon>Rhodobacterales</taxon>
        <taxon>Roseobacteraceae</taxon>
        <taxon>Lutimaribacter</taxon>
    </lineage>
</organism>
<feature type="transmembrane region" description="Helical" evidence="8">
    <location>
        <begin position="77"/>
        <end position="97"/>
    </location>
</feature>
<comment type="similarity">
    <text evidence="2 8">Belongs to the 4-toluene sulfonate uptake permease (TSUP) (TC 2.A.102) family.</text>
</comment>
<dbReference type="RefSeq" id="WP_090027490.1">
    <property type="nucleotide sequence ID" value="NZ_FNEB01000002.1"/>
</dbReference>
<keyword evidence="4 8" id="KW-1003">Cell membrane</keyword>
<dbReference type="STRING" id="490829.SAMN05421850_102216"/>
<name>A0A1G8JNT1_9RHOB</name>
<dbReference type="InterPro" id="IPR002781">
    <property type="entry name" value="TM_pro_TauE-like"/>
</dbReference>
<evidence type="ECO:0000256" key="2">
    <source>
        <dbReference type="ARBA" id="ARBA00009142"/>
    </source>
</evidence>
<sequence length="249" mass="26077">MMAILGLSGGLLAWLIVVVFVAGVARGFTGFAASATIMALATVWIAPIDLIPICLLLELTASALLVRGGYGDADKPLALTLVSAAFLGVPAGLHLTRTLDPDMSRIIALALVAVLAALQLARIPLPVGRGRPGAVLVGLLAGVVNGLASIGGLVHALYIMARNLPPRTMRGTMILIITIGGSVTFFWQMVLGILTMQAALRYGVLLAPFAAGLWLGRRYFTPENERHYRPVSLALLVVLASAGLVRQVL</sequence>
<dbReference type="Pfam" id="PF01925">
    <property type="entry name" value="TauE"/>
    <property type="match status" value="1"/>
</dbReference>
<feature type="transmembrane region" description="Helical" evidence="8">
    <location>
        <begin position="199"/>
        <end position="216"/>
    </location>
</feature>
<dbReference type="GO" id="GO:0005886">
    <property type="term" value="C:plasma membrane"/>
    <property type="evidence" value="ECO:0007669"/>
    <property type="project" value="UniProtKB-SubCell"/>
</dbReference>
<keyword evidence="7 8" id="KW-0472">Membrane</keyword>
<evidence type="ECO:0000256" key="7">
    <source>
        <dbReference type="ARBA" id="ARBA00023136"/>
    </source>
</evidence>
<dbReference type="EMBL" id="FNEB01000002">
    <property type="protein sequence ID" value="SDI32826.1"/>
    <property type="molecule type" value="Genomic_DNA"/>
</dbReference>
<keyword evidence="6 8" id="KW-1133">Transmembrane helix</keyword>
<evidence type="ECO:0000256" key="5">
    <source>
        <dbReference type="ARBA" id="ARBA00022692"/>
    </source>
</evidence>
<evidence type="ECO:0000256" key="6">
    <source>
        <dbReference type="ARBA" id="ARBA00022989"/>
    </source>
</evidence>
<dbReference type="InterPro" id="IPR052017">
    <property type="entry name" value="TSUP"/>
</dbReference>
<accession>A0A1G8JNT1</accession>
<protein>
    <recommendedName>
        <fullName evidence="8">Probable membrane transporter protein</fullName>
    </recommendedName>
</protein>
<feature type="transmembrane region" description="Helical" evidence="8">
    <location>
        <begin position="173"/>
        <end position="194"/>
    </location>
</feature>
<keyword evidence="3" id="KW-0813">Transport</keyword>
<dbReference type="PANTHER" id="PTHR30269:SF37">
    <property type="entry name" value="MEMBRANE TRANSPORTER PROTEIN"/>
    <property type="match status" value="1"/>
</dbReference>
<comment type="subcellular location">
    <subcellularLocation>
        <location evidence="1 8">Cell membrane</location>
        <topology evidence="1 8">Multi-pass membrane protein</topology>
    </subcellularLocation>
</comment>
<dbReference type="Proteomes" id="UP000199340">
    <property type="component" value="Unassembled WGS sequence"/>
</dbReference>
<dbReference type="AlphaFoldDB" id="A0A1G8JNT1"/>
<dbReference type="PANTHER" id="PTHR30269">
    <property type="entry name" value="TRANSMEMBRANE PROTEIN YFCA"/>
    <property type="match status" value="1"/>
</dbReference>
<feature type="transmembrane region" description="Helical" evidence="8">
    <location>
        <begin position="37"/>
        <end position="65"/>
    </location>
</feature>
<evidence type="ECO:0000256" key="4">
    <source>
        <dbReference type="ARBA" id="ARBA00022475"/>
    </source>
</evidence>
<dbReference type="OrthoDB" id="7345770at2"/>
<proteinExistence type="inferred from homology"/>
<gene>
    <name evidence="9" type="ORF">SAMN05421850_102216</name>
</gene>
<feature type="transmembrane region" description="Helical" evidence="8">
    <location>
        <begin position="228"/>
        <end position="245"/>
    </location>
</feature>
<keyword evidence="10" id="KW-1185">Reference proteome</keyword>